<feature type="non-terminal residue" evidence="2">
    <location>
        <position position="46"/>
    </location>
</feature>
<dbReference type="AlphaFoldDB" id="A0A6J4M5V9"/>
<sequence>CPSSRSRCAACRPCSVHSAGVMGTASRSAGAPPPAPPPANCAGERG</sequence>
<accession>A0A6J4M5V9</accession>
<evidence type="ECO:0000313" key="2">
    <source>
        <dbReference type="EMBL" id="CAA9351036.1"/>
    </source>
</evidence>
<protein>
    <submittedName>
        <fullName evidence="2">Uncharacterized protein</fullName>
    </submittedName>
</protein>
<name>A0A6J4M5V9_9BACT</name>
<feature type="non-terminal residue" evidence="2">
    <location>
        <position position="1"/>
    </location>
</feature>
<organism evidence="2">
    <name type="scientific">uncultured Gemmatimonadota bacterium</name>
    <dbReference type="NCBI Taxonomy" id="203437"/>
    <lineage>
        <taxon>Bacteria</taxon>
        <taxon>Pseudomonadati</taxon>
        <taxon>Gemmatimonadota</taxon>
        <taxon>environmental samples</taxon>
    </lineage>
</organism>
<proteinExistence type="predicted"/>
<evidence type="ECO:0000256" key="1">
    <source>
        <dbReference type="SAM" id="MobiDB-lite"/>
    </source>
</evidence>
<feature type="region of interest" description="Disordered" evidence="1">
    <location>
        <begin position="22"/>
        <end position="46"/>
    </location>
</feature>
<dbReference type="EMBL" id="CADCTV010000652">
    <property type="protein sequence ID" value="CAA9351036.1"/>
    <property type="molecule type" value="Genomic_DNA"/>
</dbReference>
<reference evidence="2" key="1">
    <citation type="submission" date="2020-02" db="EMBL/GenBank/DDBJ databases">
        <authorList>
            <person name="Meier V. D."/>
        </authorList>
    </citation>
    <scope>NUCLEOTIDE SEQUENCE</scope>
    <source>
        <strain evidence="2">AVDCRST_MAG89</strain>
    </source>
</reference>
<gene>
    <name evidence="2" type="ORF">AVDCRST_MAG89-3129</name>
</gene>